<dbReference type="Proteomes" id="UP000028924">
    <property type="component" value="Unassembled WGS sequence"/>
</dbReference>
<dbReference type="Proteomes" id="UP000279271">
    <property type="component" value="Unassembled WGS sequence"/>
</dbReference>
<dbReference type="AlphaFoldDB" id="A0A087SA32"/>
<proteinExistence type="predicted"/>
<evidence type="ECO:0000313" key="4">
    <source>
        <dbReference type="Proteomes" id="UP000279271"/>
    </source>
</evidence>
<gene>
    <name evidence="2" type="ORF">APUTEX25_001745</name>
    <name evidence="1" type="ORF">F751_4230</name>
</gene>
<dbReference type="EMBL" id="QOKY01000126">
    <property type="protein sequence ID" value="RMZ57545.1"/>
    <property type="molecule type" value="Genomic_DNA"/>
</dbReference>
<dbReference type="GeneID" id="23615621"/>
<sequence>MAPDMIEDECSKAVHHLHELTAAKRHLWTNESVAVTDSLEQELDAALALFAALLEHLAPGRPLAPELSLGIRDSWRALVDLTYFQLHTRRDDLLQSLFSPKHLAPSAVHLLRVLSHADGLMLTALAELDVARMRTLFQATQAQLTQLRADYLCRTQMQAIVRATAVQFAQGNAKDPQLYCAVRSVRAQHAPRGDPTCATFMVQ</sequence>
<accession>A0A087SA32</accession>
<keyword evidence="3" id="KW-1185">Reference proteome</keyword>
<reference evidence="2" key="3">
    <citation type="submission" date="2018-10" db="EMBL/GenBank/DDBJ databases">
        <authorList>
            <person name="Hovde B."/>
            <person name="Zhang X."/>
        </authorList>
    </citation>
    <scope>NUCLEOTIDE SEQUENCE [LARGE SCALE GENOMIC DNA]</scope>
    <source>
        <strain evidence="2">UTEX 25</strain>
    </source>
</reference>
<protein>
    <submittedName>
        <fullName evidence="1">Uncharacterized protein</fullName>
    </submittedName>
</protein>
<reference evidence="1 3" key="1">
    <citation type="journal article" date="2014" name="BMC Genomics">
        <title>Oil accumulation mechanisms of the oleaginous microalga Chlorella protothecoides revealed through its genome, transcriptomes, and proteomes.</title>
        <authorList>
            <person name="Gao C."/>
            <person name="Wang Y."/>
            <person name="Shen Y."/>
            <person name="Yan D."/>
            <person name="He X."/>
            <person name="Dai J."/>
            <person name="Wu Q."/>
        </authorList>
    </citation>
    <scope>NUCLEOTIDE SEQUENCE [LARGE SCALE GENOMIC DNA]</scope>
    <source>
        <strain evidence="1 3">0710</strain>
    </source>
</reference>
<dbReference type="KEGG" id="apro:F751_4230"/>
<dbReference type="EMBL" id="KL662078">
    <property type="protein sequence ID" value="KFM22586.1"/>
    <property type="molecule type" value="Genomic_DNA"/>
</dbReference>
<evidence type="ECO:0000313" key="1">
    <source>
        <dbReference type="EMBL" id="KFM22586.1"/>
    </source>
</evidence>
<reference evidence="2" key="4">
    <citation type="submission" date="2018-11" db="EMBL/GenBank/DDBJ databases">
        <title>Characterization of plant carbon substrate utilization by Auxenochlorella protothecoides.</title>
        <authorList>
            <person name="Vogler B.W."/>
            <person name="Starkenburg S.R."/>
            <person name="Sudasinghe N."/>
            <person name="Schambach J.Y."/>
            <person name="Rollin J.A."/>
            <person name="Pattathil S."/>
            <person name="Barry A.N."/>
        </authorList>
    </citation>
    <scope>NUCLEOTIDE SEQUENCE [LARGE SCALE GENOMIC DNA]</scope>
    <source>
        <strain evidence="2">UTEX 25</strain>
    </source>
</reference>
<name>A0A087SA32_AUXPR</name>
<organism evidence="1 3">
    <name type="scientific">Auxenochlorella protothecoides</name>
    <name type="common">Green microalga</name>
    <name type="synonym">Chlorella protothecoides</name>
    <dbReference type="NCBI Taxonomy" id="3075"/>
    <lineage>
        <taxon>Eukaryota</taxon>
        <taxon>Viridiplantae</taxon>
        <taxon>Chlorophyta</taxon>
        <taxon>core chlorophytes</taxon>
        <taxon>Trebouxiophyceae</taxon>
        <taxon>Chlorellales</taxon>
        <taxon>Chlorellaceae</taxon>
        <taxon>Auxenochlorella</taxon>
    </lineage>
</organism>
<dbReference type="RefSeq" id="XP_011395442.1">
    <property type="nucleotide sequence ID" value="XM_011397140.1"/>
</dbReference>
<evidence type="ECO:0000313" key="3">
    <source>
        <dbReference type="Proteomes" id="UP000028924"/>
    </source>
</evidence>
<reference evidence="4" key="2">
    <citation type="journal article" date="2018" name="Algal Res.">
        <title>Characterization of plant carbon substrate utilization by Auxenochlorella protothecoides.</title>
        <authorList>
            <person name="Vogler B.W."/>
            <person name="Starkenburg S.R."/>
            <person name="Sudasinghe N."/>
            <person name="Schambach J.Y."/>
            <person name="Rollin J.A."/>
            <person name="Pattathil S."/>
            <person name="Barry A.N."/>
        </authorList>
    </citation>
    <scope>NUCLEOTIDE SEQUENCE [LARGE SCALE GENOMIC DNA]</scope>
    <source>
        <strain evidence="4">UTEX 25</strain>
    </source>
</reference>
<evidence type="ECO:0000313" key="2">
    <source>
        <dbReference type="EMBL" id="RMZ57545.1"/>
    </source>
</evidence>